<gene>
    <name evidence="6" type="ORF">H9Y04_17820</name>
</gene>
<dbReference type="CDD" id="cd06564">
    <property type="entry name" value="GH20_DspB_LnbB-like"/>
    <property type="match status" value="1"/>
</dbReference>
<evidence type="ECO:0000313" key="7">
    <source>
        <dbReference type="Proteomes" id="UP000642284"/>
    </source>
</evidence>
<dbReference type="SUPFAM" id="SSF51445">
    <property type="entry name" value="(Trans)glycosidases"/>
    <property type="match status" value="1"/>
</dbReference>
<keyword evidence="2" id="KW-0378">Hydrolase</keyword>
<dbReference type="PANTHER" id="PTHR43678">
    <property type="entry name" value="PUTATIVE (AFU_ORTHOLOGUE AFUA_2G00640)-RELATED"/>
    <property type="match status" value="1"/>
</dbReference>
<evidence type="ECO:0000256" key="3">
    <source>
        <dbReference type="ARBA" id="ARBA00023295"/>
    </source>
</evidence>
<dbReference type="SUPFAM" id="SSF55545">
    <property type="entry name" value="beta-N-acetylhexosaminidase-like domain"/>
    <property type="match status" value="1"/>
</dbReference>
<dbReference type="Pfam" id="PF02838">
    <property type="entry name" value="Glyco_hydro_20b"/>
    <property type="match status" value="1"/>
</dbReference>
<dbReference type="Pfam" id="PF00728">
    <property type="entry name" value="Glyco_hydro_20"/>
    <property type="match status" value="1"/>
</dbReference>
<reference evidence="6 7" key="1">
    <citation type="submission" date="2020-08" db="EMBL/GenBank/DDBJ databases">
        <title>Genemic of Streptomyces polyaspartic.</title>
        <authorList>
            <person name="Liu W."/>
        </authorList>
    </citation>
    <scope>NUCLEOTIDE SEQUENCE [LARGE SCALE GENOMIC DNA]</scope>
    <source>
        <strain evidence="6 7">TRM66268-LWL</strain>
    </source>
</reference>
<evidence type="ECO:0000256" key="1">
    <source>
        <dbReference type="ARBA" id="ARBA00006285"/>
    </source>
</evidence>
<dbReference type="InterPro" id="IPR025705">
    <property type="entry name" value="Beta_hexosaminidase_sua/sub"/>
</dbReference>
<keyword evidence="3" id="KW-0326">Glycosidase</keyword>
<comment type="caution">
    <text evidence="6">The sequence shown here is derived from an EMBL/GenBank/DDBJ whole genome shotgun (WGS) entry which is preliminary data.</text>
</comment>
<feature type="domain" description="Beta-hexosaminidase bacterial type N-terminal" evidence="5">
    <location>
        <begin position="1"/>
        <end position="126"/>
    </location>
</feature>
<protein>
    <submittedName>
        <fullName evidence="6">Family 20 glycosylhydrolase</fullName>
    </submittedName>
</protein>
<dbReference type="Gene3D" id="3.30.379.10">
    <property type="entry name" value="Chitobiase/beta-hexosaminidase domain 2-like"/>
    <property type="match status" value="1"/>
</dbReference>
<evidence type="ECO:0000259" key="4">
    <source>
        <dbReference type="Pfam" id="PF00728"/>
    </source>
</evidence>
<evidence type="ECO:0000259" key="5">
    <source>
        <dbReference type="Pfam" id="PF02838"/>
    </source>
</evidence>
<sequence>MPALREWHGTQGAYHYDPTRTRIVRSRAHAEALADTSRTFAADLRELTGSAPAEVTGTTDTLRPGDLYLTLGSADRALGREGYALRVGRSMTVAARTDPGVFYGTRTVLQLLRQGHTVSAGTARDWPLKPERGLMVDVGRKYFTPRWLAAHIKELAYLKLNYLHLYLTDNEGFRIESDSHPEVVSSEHLTKSEIRQLIALAARYKITVVPEIEAPGHMEAILDTHQELRLTDEDGNARRGAVDLTNPAAYRLVKDLYTEYLKLFPGPYFHIGADEYGANGERFPHLRAYARKRFGPRADAKDAYLAFINWANRLVRSHGKTARAWSDGAHGGGVVKVDPNVVLEVWYTHGLPPQQHVDNGHLITNASWKPTYYILGGNKPDSVFGYERWHPHLFEGGRTLAPAHHSRSLGAKLHVWCDIPGQQNEQQVAHGLYRPLRMLSQQVWGSPKPAATWADFQPVIDRAGRSPGWALTP</sequence>
<organism evidence="6 7">
    <name type="scientific">Streptomyces polyasparticus</name>
    <dbReference type="NCBI Taxonomy" id="2767826"/>
    <lineage>
        <taxon>Bacteria</taxon>
        <taxon>Bacillati</taxon>
        <taxon>Actinomycetota</taxon>
        <taxon>Actinomycetes</taxon>
        <taxon>Kitasatosporales</taxon>
        <taxon>Streptomycetaceae</taxon>
        <taxon>Streptomyces</taxon>
    </lineage>
</organism>
<keyword evidence="7" id="KW-1185">Reference proteome</keyword>
<comment type="similarity">
    <text evidence="1">Belongs to the glycosyl hydrolase 20 family.</text>
</comment>
<feature type="domain" description="Glycoside hydrolase family 20 catalytic" evidence="4">
    <location>
        <begin position="132"/>
        <end position="378"/>
    </location>
</feature>
<dbReference type="InterPro" id="IPR029018">
    <property type="entry name" value="Hex-like_dom2"/>
</dbReference>
<dbReference type="EMBL" id="JACTVJ010000007">
    <property type="protein sequence ID" value="MBC9714420.1"/>
    <property type="molecule type" value="Genomic_DNA"/>
</dbReference>
<dbReference type="InterPro" id="IPR052764">
    <property type="entry name" value="GH20_Enzymes"/>
</dbReference>
<evidence type="ECO:0000313" key="6">
    <source>
        <dbReference type="EMBL" id="MBC9714420.1"/>
    </source>
</evidence>
<dbReference type="InterPro" id="IPR015883">
    <property type="entry name" value="Glyco_hydro_20_cat"/>
</dbReference>
<proteinExistence type="inferred from homology"/>
<dbReference type="Proteomes" id="UP000642284">
    <property type="component" value="Unassembled WGS sequence"/>
</dbReference>
<name>A0ABR7SG08_9ACTN</name>
<dbReference type="PANTHER" id="PTHR43678:SF1">
    <property type="entry name" value="BETA-N-ACETYLHEXOSAMINIDASE"/>
    <property type="match status" value="1"/>
</dbReference>
<dbReference type="InterPro" id="IPR015882">
    <property type="entry name" value="HEX_bac_N"/>
</dbReference>
<dbReference type="InterPro" id="IPR017853">
    <property type="entry name" value="GH"/>
</dbReference>
<dbReference type="Gene3D" id="3.20.20.80">
    <property type="entry name" value="Glycosidases"/>
    <property type="match status" value="1"/>
</dbReference>
<evidence type="ECO:0000256" key="2">
    <source>
        <dbReference type="ARBA" id="ARBA00022801"/>
    </source>
</evidence>
<dbReference type="PRINTS" id="PR00738">
    <property type="entry name" value="GLHYDRLASE20"/>
</dbReference>
<accession>A0ABR7SG08</accession>